<evidence type="ECO:0000256" key="3">
    <source>
        <dbReference type="ARBA" id="ARBA00022692"/>
    </source>
</evidence>
<feature type="transmembrane region" description="Helical" evidence="7">
    <location>
        <begin position="283"/>
        <end position="303"/>
    </location>
</feature>
<gene>
    <name evidence="9" type="ORF">HMPREF9156_00607</name>
</gene>
<evidence type="ECO:0000313" key="10">
    <source>
        <dbReference type="Proteomes" id="UP000006415"/>
    </source>
</evidence>
<feature type="transmembrane region" description="Helical" evidence="7">
    <location>
        <begin position="339"/>
        <end position="363"/>
    </location>
</feature>
<feature type="domain" description="Major facilitator superfamily (MFS) profile" evidence="8">
    <location>
        <begin position="1"/>
        <end position="428"/>
    </location>
</feature>
<comment type="caution">
    <text evidence="9">The sequence shown here is derived from an EMBL/GenBank/DDBJ whole genome shotgun (WGS) entry which is preliminary data.</text>
</comment>
<feature type="transmembrane region" description="Helical" evidence="7">
    <location>
        <begin position="375"/>
        <end position="396"/>
    </location>
</feature>
<dbReference type="Pfam" id="PF07690">
    <property type="entry name" value="MFS_1"/>
    <property type="match status" value="2"/>
</dbReference>
<feature type="compositionally biased region" description="Gly residues" evidence="6">
    <location>
        <begin position="200"/>
        <end position="210"/>
    </location>
</feature>
<feature type="transmembrane region" description="Helical" evidence="7">
    <location>
        <begin position="315"/>
        <end position="333"/>
    </location>
</feature>
<dbReference type="CDD" id="cd06173">
    <property type="entry name" value="MFS_MefA_like"/>
    <property type="match status" value="1"/>
</dbReference>
<keyword evidence="3 7" id="KW-0812">Transmembrane</keyword>
<accession>J0DFR4</accession>
<dbReference type="EMBL" id="AGZS01000002">
    <property type="protein sequence ID" value="EJD65163.1"/>
    <property type="molecule type" value="Genomic_DNA"/>
</dbReference>
<dbReference type="SUPFAM" id="SSF103473">
    <property type="entry name" value="MFS general substrate transporter"/>
    <property type="match status" value="1"/>
</dbReference>
<dbReference type="PROSITE" id="PS50850">
    <property type="entry name" value="MFS"/>
    <property type="match status" value="1"/>
</dbReference>
<dbReference type="eggNOG" id="COG2814">
    <property type="taxonomic scope" value="Bacteria"/>
</dbReference>
<reference evidence="9 10" key="1">
    <citation type="submission" date="2012-01" db="EMBL/GenBank/DDBJ databases">
        <title>The Genome Sequence of Scardovia wiggsiae F0424.</title>
        <authorList>
            <consortium name="The Broad Institute Genome Sequencing Platform"/>
            <person name="Earl A."/>
            <person name="Ward D."/>
            <person name="Feldgarden M."/>
            <person name="Gevers D."/>
            <person name="Izard J."/>
            <person name="Ganesan A."/>
            <person name="Baranova O.V."/>
            <person name="Blanton J.M."/>
            <person name="Tanner A.C."/>
            <person name="Mathney J."/>
            <person name="Dewhirst F.E."/>
            <person name="Young S.K."/>
            <person name="Zeng Q."/>
            <person name="Gargeya S."/>
            <person name="Fitzgerald M."/>
            <person name="Haas B."/>
            <person name="Abouelleil A."/>
            <person name="Alvarado L."/>
            <person name="Arachchi H.M."/>
            <person name="Berlin A."/>
            <person name="Chapman S.B."/>
            <person name="Gearin G."/>
            <person name="Goldberg J."/>
            <person name="Griggs A."/>
            <person name="Gujja S."/>
            <person name="Hansen M."/>
            <person name="Heiman D."/>
            <person name="Howarth C."/>
            <person name="Larimer J."/>
            <person name="Lui A."/>
            <person name="MacDonald P.J.P."/>
            <person name="McCowen C."/>
            <person name="Montmayeur A."/>
            <person name="Murphy C."/>
            <person name="Neiman D."/>
            <person name="Pearson M."/>
            <person name="Priest M."/>
            <person name="Roberts A."/>
            <person name="Saif S."/>
            <person name="Shea T."/>
            <person name="Sisk P."/>
            <person name="Stolte C."/>
            <person name="Sykes S."/>
            <person name="Wortman J."/>
            <person name="Nusbaum C."/>
            <person name="Birren B."/>
        </authorList>
    </citation>
    <scope>NUCLEOTIDE SEQUENCE [LARGE SCALE GENOMIC DNA]</scope>
    <source>
        <strain evidence="9 10">F0424</strain>
    </source>
</reference>
<feature type="transmembrane region" description="Helical" evidence="7">
    <location>
        <begin position="402"/>
        <end position="425"/>
    </location>
</feature>
<evidence type="ECO:0000256" key="7">
    <source>
        <dbReference type="SAM" id="Phobius"/>
    </source>
</evidence>
<feature type="transmembrane region" description="Helical" evidence="7">
    <location>
        <begin position="49"/>
        <end position="69"/>
    </location>
</feature>
<dbReference type="HOGENOM" id="CLU_034180_13_4_11"/>
<dbReference type="Gene3D" id="1.20.1250.20">
    <property type="entry name" value="MFS general substrate transporter like domains"/>
    <property type="match status" value="2"/>
</dbReference>
<feature type="transmembrane region" description="Helical" evidence="7">
    <location>
        <begin position="12"/>
        <end position="37"/>
    </location>
</feature>
<dbReference type="GO" id="GO:0022857">
    <property type="term" value="F:transmembrane transporter activity"/>
    <property type="evidence" value="ECO:0007669"/>
    <property type="project" value="InterPro"/>
</dbReference>
<keyword evidence="4 7" id="KW-1133">Transmembrane helix</keyword>
<evidence type="ECO:0000256" key="1">
    <source>
        <dbReference type="ARBA" id="ARBA00004651"/>
    </source>
</evidence>
<dbReference type="Proteomes" id="UP000006415">
    <property type="component" value="Unassembled WGS sequence"/>
</dbReference>
<feature type="transmembrane region" description="Helical" evidence="7">
    <location>
        <begin position="90"/>
        <end position="116"/>
    </location>
</feature>
<sequence>MRRGSLWTIRNYRWWFLADTTDVLAVTVRSFAVSLLAWKVSHSEAVTGAIVALENIINLVMMPIGGAIADRCNRRRLMIIENTAGIILSVIFTVLVAANLLNTSLLIAVTAAYGLLVGLCGTANDAILKSLVPTEKFASAQAIRETRESVVGLLGGTAAGFLYRVFPWFPIAFAAVFYAARQTATLQLPSQGGEEALKGGSSGPGTGGKPKNGADEVIPAQEIPQRQDPLHSFIRTLREGLAWAMSKKKFMAALAVGATVNIAFTAIVAGAQIYLIAQGTDSILIGLLDSGMGTLTLIGSLLANWVSSRIPTGKLIILSLAFDTLCFIPLIFFHSYTAVLISLSLMGLPLPSLNTGLYGFIFGKTPDTMQGRATAVFETAVGIFGAVTPAAIGPVLQLQYGFTITAVIAAVFAAVSLVISIATSLRTVPRPEKWEDTDL</sequence>
<feature type="transmembrane region" description="Helical" evidence="7">
    <location>
        <begin position="250"/>
        <end position="277"/>
    </location>
</feature>
<dbReference type="PANTHER" id="PTHR23513:SF11">
    <property type="entry name" value="STAPHYLOFERRIN A TRANSPORTER"/>
    <property type="match status" value="1"/>
</dbReference>
<protein>
    <recommendedName>
        <fullName evidence="8">Major facilitator superfamily (MFS) profile domain-containing protein</fullName>
    </recommendedName>
</protein>
<dbReference type="InterPro" id="IPR036259">
    <property type="entry name" value="MFS_trans_sf"/>
</dbReference>
<evidence type="ECO:0000256" key="4">
    <source>
        <dbReference type="ARBA" id="ARBA00022989"/>
    </source>
</evidence>
<organism evidence="9 10">
    <name type="scientific">Scardovia wiggsiae F0424</name>
    <dbReference type="NCBI Taxonomy" id="857290"/>
    <lineage>
        <taxon>Bacteria</taxon>
        <taxon>Bacillati</taxon>
        <taxon>Actinomycetota</taxon>
        <taxon>Actinomycetes</taxon>
        <taxon>Bifidobacteriales</taxon>
        <taxon>Bifidobacteriaceae</taxon>
        <taxon>Scardovia</taxon>
    </lineage>
</organism>
<evidence type="ECO:0000313" key="9">
    <source>
        <dbReference type="EMBL" id="EJD65163.1"/>
    </source>
</evidence>
<proteinExistence type="predicted"/>
<dbReference type="InterPro" id="IPR020846">
    <property type="entry name" value="MFS_dom"/>
</dbReference>
<evidence type="ECO:0000256" key="2">
    <source>
        <dbReference type="ARBA" id="ARBA00022475"/>
    </source>
</evidence>
<dbReference type="PANTHER" id="PTHR23513">
    <property type="entry name" value="INTEGRAL MEMBRANE EFFLUX PROTEIN-RELATED"/>
    <property type="match status" value="1"/>
</dbReference>
<keyword evidence="5 7" id="KW-0472">Membrane</keyword>
<name>J0DFR4_9BIFI</name>
<keyword evidence="2" id="KW-1003">Cell membrane</keyword>
<dbReference type="InterPro" id="IPR011701">
    <property type="entry name" value="MFS"/>
</dbReference>
<evidence type="ECO:0000259" key="8">
    <source>
        <dbReference type="PROSITE" id="PS50850"/>
    </source>
</evidence>
<evidence type="ECO:0000256" key="6">
    <source>
        <dbReference type="SAM" id="MobiDB-lite"/>
    </source>
</evidence>
<dbReference type="AlphaFoldDB" id="J0DFR4"/>
<comment type="subcellular location">
    <subcellularLocation>
        <location evidence="1">Cell membrane</location>
        <topology evidence="1">Multi-pass membrane protein</topology>
    </subcellularLocation>
</comment>
<dbReference type="GO" id="GO:0005886">
    <property type="term" value="C:plasma membrane"/>
    <property type="evidence" value="ECO:0007669"/>
    <property type="project" value="UniProtKB-SubCell"/>
</dbReference>
<dbReference type="STRING" id="857290.HMPREF9156_00607"/>
<feature type="transmembrane region" description="Helical" evidence="7">
    <location>
        <begin position="161"/>
        <end position="180"/>
    </location>
</feature>
<keyword evidence="10" id="KW-1185">Reference proteome</keyword>
<evidence type="ECO:0000256" key="5">
    <source>
        <dbReference type="ARBA" id="ARBA00023136"/>
    </source>
</evidence>
<feature type="region of interest" description="Disordered" evidence="6">
    <location>
        <begin position="193"/>
        <end position="215"/>
    </location>
</feature>